<evidence type="ECO:0000313" key="6">
    <source>
        <dbReference type="EMBL" id="MDJ1159756.1"/>
    </source>
</evidence>
<keyword evidence="2" id="KW-0812">Transmembrane</keyword>
<dbReference type="InterPro" id="IPR010652">
    <property type="entry name" value="DUF1232"/>
</dbReference>
<evidence type="ECO:0000256" key="1">
    <source>
        <dbReference type="ARBA" id="ARBA00004127"/>
    </source>
</evidence>
<reference evidence="6 7" key="1">
    <citation type="submission" date="2023-05" db="EMBL/GenBank/DDBJ databases">
        <title>Chelatococcus sp. nov., a moderately thermophilic bacterium isolated from hot spring microbial mat.</title>
        <authorList>
            <person name="Hu C.-J."/>
            <person name="Li W.-J."/>
        </authorList>
    </citation>
    <scope>NUCLEOTIDE SEQUENCE [LARGE SCALE GENOMIC DNA]</scope>
    <source>
        <strain evidence="6 7">SYSU G07232</strain>
    </source>
</reference>
<dbReference type="Pfam" id="PF06803">
    <property type="entry name" value="DUF1232"/>
    <property type="match status" value="1"/>
</dbReference>
<feature type="domain" description="DUF1232" evidence="5">
    <location>
        <begin position="64"/>
        <end position="98"/>
    </location>
</feature>
<dbReference type="RefSeq" id="WP_283741754.1">
    <property type="nucleotide sequence ID" value="NZ_JASJEV010000012.1"/>
</dbReference>
<evidence type="ECO:0000256" key="4">
    <source>
        <dbReference type="ARBA" id="ARBA00023136"/>
    </source>
</evidence>
<protein>
    <submittedName>
        <fullName evidence="6">YkvA family protein</fullName>
    </submittedName>
</protein>
<accession>A0ABT7AK57</accession>
<dbReference type="Proteomes" id="UP001321492">
    <property type="component" value="Unassembled WGS sequence"/>
</dbReference>
<evidence type="ECO:0000313" key="7">
    <source>
        <dbReference type="Proteomes" id="UP001321492"/>
    </source>
</evidence>
<dbReference type="PIRSF" id="PIRSF031804">
    <property type="entry name" value="UCP031804"/>
    <property type="match status" value="1"/>
</dbReference>
<proteinExistence type="predicted"/>
<gene>
    <name evidence="6" type="ORF">QNA08_16140</name>
</gene>
<name>A0ABT7AK57_9HYPH</name>
<comment type="subcellular location">
    <subcellularLocation>
        <location evidence="1">Endomembrane system</location>
        <topology evidence="1">Multi-pass membrane protein</topology>
    </subcellularLocation>
</comment>
<keyword evidence="7" id="KW-1185">Reference proteome</keyword>
<evidence type="ECO:0000259" key="5">
    <source>
        <dbReference type="Pfam" id="PF06803"/>
    </source>
</evidence>
<dbReference type="InterPro" id="IPR016983">
    <property type="entry name" value="UCP031804"/>
</dbReference>
<sequence>MIDLLARPLTREEMAAIRRAVRDEDSVTRHFWAALRRIARNLPFAEDLVAAFYCVKDPATPRKVKLVLLGALGYFILPTDAVADFLPLLGFTDDVAVLGVAMAAVAGAVTDEHRRKARAALAKLQDPA</sequence>
<comment type="caution">
    <text evidence="6">The sequence shown here is derived from an EMBL/GenBank/DDBJ whole genome shotgun (WGS) entry which is preliminary data.</text>
</comment>
<keyword evidence="3" id="KW-1133">Transmembrane helix</keyword>
<evidence type="ECO:0000256" key="3">
    <source>
        <dbReference type="ARBA" id="ARBA00022989"/>
    </source>
</evidence>
<evidence type="ECO:0000256" key="2">
    <source>
        <dbReference type="ARBA" id="ARBA00022692"/>
    </source>
</evidence>
<dbReference type="EMBL" id="JASJEV010000012">
    <property type="protein sequence ID" value="MDJ1159756.1"/>
    <property type="molecule type" value="Genomic_DNA"/>
</dbReference>
<organism evidence="6 7">
    <name type="scientific">Chelatococcus albus</name>
    <dbReference type="NCBI Taxonomy" id="3047466"/>
    <lineage>
        <taxon>Bacteria</taxon>
        <taxon>Pseudomonadati</taxon>
        <taxon>Pseudomonadota</taxon>
        <taxon>Alphaproteobacteria</taxon>
        <taxon>Hyphomicrobiales</taxon>
        <taxon>Chelatococcaceae</taxon>
        <taxon>Chelatococcus</taxon>
    </lineage>
</organism>
<keyword evidence="4" id="KW-0472">Membrane</keyword>